<dbReference type="InterPro" id="IPR000725">
    <property type="entry name" value="Olfact_rcpt"/>
</dbReference>
<feature type="transmembrane region" description="Helical" evidence="9">
    <location>
        <begin position="17"/>
        <end position="39"/>
    </location>
</feature>
<dbReference type="EMBL" id="AAKN02002190">
    <property type="status" value="NOT_ANNOTATED_CDS"/>
    <property type="molecule type" value="Genomic_DNA"/>
</dbReference>
<keyword evidence="2" id="KW-1003">Cell membrane</keyword>
<dbReference type="Ensembl" id="ENSCPOT00000000671.3">
    <property type="protein sequence ID" value="ENSCPOP00000020208.2"/>
    <property type="gene ID" value="ENSCPOG00000000666.4"/>
</dbReference>
<organism evidence="11 12">
    <name type="scientific">Cavia porcellus</name>
    <name type="common">Guinea pig</name>
    <dbReference type="NCBI Taxonomy" id="10141"/>
    <lineage>
        <taxon>Eukaryota</taxon>
        <taxon>Metazoa</taxon>
        <taxon>Chordata</taxon>
        <taxon>Craniata</taxon>
        <taxon>Vertebrata</taxon>
        <taxon>Euteleostomi</taxon>
        <taxon>Mammalia</taxon>
        <taxon>Eutheria</taxon>
        <taxon>Euarchontoglires</taxon>
        <taxon>Glires</taxon>
        <taxon>Rodentia</taxon>
        <taxon>Hystricomorpha</taxon>
        <taxon>Caviidae</taxon>
        <taxon>Cavia</taxon>
    </lineage>
</organism>
<evidence type="ECO:0000259" key="10">
    <source>
        <dbReference type="PROSITE" id="PS50262"/>
    </source>
</evidence>
<feature type="domain" description="G-protein coupled receptors family 1 profile" evidence="10">
    <location>
        <begin position="1"/>
        <end position="99"/>
    </location>
</feature>
<dbReference type="InParanoid" id="H0WB43"/>
<sequence length="172" mass="19796">VAICFPLHYPIGMNRRVYVLMILESWALGMVNFCAHPGFILHIHYCRSRAINHFFCHVPAMLILACRDSQVYEYTVFVCMILFLVFPFVGIVCSYCQVLITEGRKKAYSTCSTHLTMVTFYIVPFSPAEEKVLAVFYTILTPMFDPVIYSLRNKEEMVALGKVTQRICSPEK</sequence>
<keyword evidence="5 9" id="KW-1133">Transmembrane helix</keyword>
<dbReference type="Pfam" id="PF13853">
    <property type="entry name" value="7tm_4"/>
    <property type="match status" value="1"/>
</dbReference>
<dbReference type="VEuPathDB" id="HostDB:ENSCPOG00000000666"/>
<dbReference type="PRINTS" id="PR00245">
    <property type="entry name" value="OLFACTORYR"/>
</dbReference>
<evidence type="ECO:0000256" key="4">
    <source>
        <dbReference type="ARBA" id="ARBA00022692"/>
    </source>
</evidence>
<evidence type="ECO:0000313" key="11">
    <source>
        <dbReference type="Ensembl" id="ENSCPOP00000020208.2"/>
    </source>
</evidence>
<feature type="transmembrane region" description="Helical" evidence="9">
    <location>
        <begin position="74"/>
        <end position="95"/>
    </location>
</feature>
<dbReference type="SUPFAM" id="SSF81321">
    <property type="entry name" value="Family A G protein-coupled receptor-like"/>
    <property type="match status" value="1"/>
</dbReference>
<keyword evidence="8" id="KW-0807">Transducer</keyword>
<dbReference type="OMA" id="MILESWA"/>
<name>H0WB43_CAVPO</name>
<comment type="subcellular location">
    <subcellularLocation>
        <location evidence="1">Cell membrane</location>
        <topology evidence="1">Multi-pass membrane protein</topology>
    </subcellularLocation>
</comment>
<keyword evidence="6 9" id="KW-0472">Membrane</keyword>
<reference evidence="12" key="1">
    <citation type="journal article" date="2011" name="Nature">
        <title>A high-resolution map of human evolutionary constraint using 29 mammals.</title>
        <authorList>
            <person name="Lindblad-Toh K."/>
            <person name="Garber M."/>
            <person name="Zuk O."/>
            <person name="Lin M.F."/>
            <person name="Parker B.J."/>
            <person name="Washietl S."/>
            <person name="Kheradpour P."/>
            <person name="Ernst J."/>
            <person name="Jordan G."/>
            <person name="Mauceli E."/>
            <person name="Ward L.D."/>
            <person name="Lowe C.B."/>
            <person name="Holloway A.K."/>
            <person name="Clamp M."/>
            <person name="Gnerre S."/>
            <person name="Alfoldi J."/>
            <person name="Beal K."/>
            <person name="Chang J."/>
            <person name="Clawson H."/>
            <person name="Cuff J."/>
            <person name="Di Palma F."/>
            <person name="Fitzgerald S."/>
            <person name="Flicek P."/>
            <person name="Guttman M."/>
            <person name="Hubisz M.J."/>
            <person name="Jaffe D.B."/>
            <person name="Jungreis I."/>
            <person name="Kent W.J."/>
            <person name="Kostka D."/>
            <person name="Lara M."/>
            <person name="Martins A.L."/>
            <person name="Massingham T."/>
            <person name="Moltke I."/>
            <person name="Raney B.J."/>
            <person name="Rasmussen M.D."/>
            <person name="Robinson J."/>
            <person name="Stark A."/>
            <person name="Vilella A.J."/>
            <person name="Wen J."/>
            <person name="Xie X."/>
            <person name="Zody M.C."/>
            <person name="Baldwin J."/>
            <person name="Bloom T."/>
            <person name="Chin C.W."/>
            <person name="Heiman D."/>
            <person name="Nicol R."/>
            <person name="Nusbaum C."/>
            <person name="Young S."/>
            <person name="Wilkinson J."/>
            <person name="Worley K.C."/>
            <person name="Kovar C.L."/>
            <person name="Muzny D.M."/>
            <person name="Gibbs R.A."/>
            <person name="Cree A."/>
            <person name="Dihn H.H."/>
            <person name="Fowler G."/>
            <person name="Jhangiani S."/>
            <person name="Joshi V."/>
            <person name="Lee S."/>
            <person name="Lewis L.R."/>
            <person name="Nazareth L.V."/>
            <person name="Okwuonu G."/>
            <person name="Santibanez J."/>
            <person name="Warren W.C."/>
            <person name="Mardis E.R."/>
            <person name="Weinstock G.M."/>
            <person name="Wilson R.K."/>
            <person name="Delehaunty K."/>
            <person name="Dooling D."/>
            <person name="Fronik C."/>
            <person name="Fulton L."/>
            <person name="Fulton B."/>
            <person name="Graves T."/>
            <person name="Minx P."/>
            <person name="Sodergren E."/>
            <person name="Birney E."/>
            <person name="Margulies E.H."/>
            <person name="Herrero J."/>
            <person name="Green E.D."/>
            <person name="Haussler D."/>
            <person name="Siepel A."/>
            <person name="Goldman N."/>
            <person name="Pollard K.S."/>
            <person name="Pedersen J.S."/>
            <person name="Lander E.S."/>
            <person name="Kellis M."/>
        </authorList>
    </citation>
    <scope>NUCLEOTIDE SEQUENCE [LARGE SCALE GENOMIC DNA]</scope>
    <source>
        <strain evidence="12">2N</strain>
    </source>
</reference>
<keyword evidence="4 9" id="KW-0812">Transmembrane</keyword>
<evidence type="ECO:0000256" key="5">
    <source>
        <dbReference type="ARBA" id="ARBA00022989"/>
    </source>
</evidence>
<dbReference type="AlphaFoldDB" id="H0WB43"/>
<keyword evidence="3" id="KW-0716">Sensory transduction</keyword>
<dbReference type="Proteomes" id="UP000005447">
    <property type="component" value="Unassembled WGS sequence"/>
</dbReference>
<evidence type="ECO:0000256" key="8">
    <source>
        <dbReference type="ARBA" id="ARBA00023224"/>
    </source>
</evidence>
<accession>H0WB43</accession>
<dbReference type="HOGENOM" id="CLU_012526_3_1_1"/>
<dbReference type="GO" id="GO:0005886">
    <property type="term" value="C:plasma membrane"/>
    <property type="evidence" value="ECO:0007669"/>
    <property type="project" value="UniProtKB-SubCell"/>
</dbReference>
<reference evidence="11" key="2">
    <citation type="submission" date="2025-08" db="UniProtKB">
        <authorList>
            <consortium name="Ensembl"/>
        </authorList>
    </citation>
    <scope>IDENTIFICATION</scope>
    <source>
        <strain evidence="11">2N</strain>
    </source>
</reference>
<evidence type="ECO:0000313" key="12">
    <source>
        <dbReference type="Proteomes" id="UP000005447"/>
    </source>
</evidence>
<keyword evidence="7" id="KW-0675">Receptor</keyword>
<reference evidence="11" key="3">
    <citation type="submission" date="2025-09" db="UniProtKB">
        <authorList>
            <consortium name="Ensembl"/>
        </authorList>
    </citation>
    <scope>IDENTIFICATION</scope>
    <source>
        <strain evidence="11">2N</strain>
    </source>
</reference>
<evidence type="ECO:0000256" key="1">
    <source>
        <dbReference type="ARBA" id="ARBA00004651"/>
    </source>
</evidence>
<protein>
    <recommendedName>
        <fullName evidence="10">G-protein coupled receptors family 1 profile domain-containing protein</fullName>
    </recommendedName>
</protein>
<dbReference type="PROSITE" id="PS50262">
    <property type="entry name" value="G_PROTEIN_RECEP_F1_2"/>
    <property type="match status" value="1"/>
</dbReference>
<evidence type="ECO:0000256" key="9">
    <source>
        <dbReference type="SAM" id="Phobius"/>
    </source>
</evidence>
<dbReference type="GO" id="GO:0004984">
    <property type="term" value="F:olfactory receptor activity"/>
    <property type="evidence" value="ECO:0007669"/>
    <property type="project" value="InterPro"/>
</dbReference>
<evidence type="ECO:0000256" key="6">
    <source>
        <dbReference type="ARBA" id="ARBA00023136"/>
    </source>
</evidence>
<proteinExistence type="predicted"/>
<dbReference type="GeneTree" id="ENSGT01140000282496"/>
<dbReference type="eggNOG" id="ENOG502RTYI">
    <property type="taxonomic scope" value="Eukaryota"/>
</dbReference>
<keyword evidence="12" id="KW-1185">Reference proteome</keyword>
<dbReference type="PANTHER" id="PTHR26453">
    <property type="entry name" value="OLFACTORY RECEPTOR"/>
    <property type="match status" value="1"/>
</dbReference>
<dbReference type="InterPro" id="IPR017452">
    <property type="entry name" value="GPCR_Rhodpsn_7TM"/>
</dbReference>
<dbReference type="Gene3D" id="1.20.1070.10">
    <property type="entry name" value="Rhodopsin 7-helix transmembrane proteins"/>
    <property type="match status" value="1"/>
</dbReference>
<evidence type="ECO:0000256" key="3">
    <source>
        <dbReference type="ARBA" id="ARBA00022606"/>
    </source>
</evidence>
<evidence type="ECO:0000256" key="2">
    <source>
        <dbReference type="ARBA" id="ARBA00022475"/>
    </source>
</evidence>
<dbReference type="GO" id="GO:0007186">
    <property type="term" value="P:G protein-coupled receptor signaling pathway"/>
    <property type="evidence" value="ECO:0007669"/>
    <property type="project" value="InterPro"/>
</dbReference>
<evidence type="ECO:0000256" key="7">
    <source>
        <dbReference type="ARBA" id="ARBA00023170"/>
    </source>
</evidence>
<dbReference type="STRING" id="10141.ENSCPOP00000020208"/>